<feature type="transmembrane region" description="Helical" evidence="10">
    <location>
        <begin position="134"/>
        <end position="153"/>
    </location>
</feature>
<feature type="transmembrane region" description="Helical" evidence="10">
    <location>
        <begin position="186"/>
        <end position="206"/>
    </location>
</feature>
<dbReference type="GO" id="GO:0048034">
    <property type="term" value="P:heme O biosynthetic process"/>
    <property type="evidence" value="ECO:0007669"/>
    <property type="project" value="UniProtKB-UniRule"/>
</dbReference>
<evidence type="ECO:0000256" key="8">
    <source>
        <dbReference type="ARBA" id="ARBA00023136"/>
    </source>
</evidence>
<feature type="transmembrane region" description="Helical" evidence="10">
    <location>
        <begin position="62"/>
        <end position="86"/>
    </location>
</feature>
<dbReference type="InterPro" id="IPR030470">
    <property type="entry name" value="UbiA_prenylTrfase_CS"/>
</dbReference>
<dbReference type="InterPro" id="IPR000537">
    <property type="entry name" value="UbiA_prenyltransferase"/>
</dbReference>
<dbReference type="PANTHER" id="PTHR43448:SF2">
    <property type="entry name" value="PROTOHEME IX FARNESYLTRANSFERASE, MITOCHONDRIAL"/>
    <property type="match status" value="1"/>
</dbReference>
<comment type="miscellaneous">
    <text evidence="10">Carbon 2 of the heme B porphyrin ring is defined according to the Fischer nomenclature.</text>
</comment>
<keyword evidence="4 10" id="KW-0808">Transferase</keyword>
<accession>A0AA96LF48</accession>
<evidence type="ECO:0000313" key="11">
    <source>
        <dbReference type="EMBL" id="WNQ12606.1"/>
    </source>
</evidence>
<dbReference type="NCBIfam" id="TIGR01473">
    <property type="entry name" value="cyoE_ctaB"/>
    <property type="match status" value="1"/>
</dbReference>
<proteinExistence type="inferred from homology"/>
<feature type="transmembrane region" description="Helical" evidence="10">
    <location>
        <begin position="290"/>
        <end position="312"/>
    </location>
</feature>
<keyword evidence="7 10" id="KW-0350">Heme biosynthesis</keyword>
<name>A0AA96LF48_9BACL</name>
<dbReference type="AlphaFoldDB" id="A0AA96LF48"/>
<evidence type="ECO:0000313" key="12">
    <source>
        <dbReference type="Proteomes" id="UP001305702"/>
    </source>
</evidence>
<comment type="subunit">
    <text evidence="10">Interacts with CtaA.</text>
</comment>
<comment type="pathway">
    <text evidence="2 10">Porphyrin-containing compound metabolism; heme O biosynthesis; heme O from protoheme: step 1/1.</text>
</comment>
<dbReference type="CDD" id="cd13957">
    <property type="entry name" value="PT_UbiA_Cox10"/>
    <property type="match status" value="1"/>
</dbReference>
<dbReference type="InterPro" id="IPR044878">
    <property type="entry name" value="UbiA_sf"/>
</dbReference>
<comment type="subcellular location">
    <subcellularLocation>
        <location evidence="1 10">Cell membrane</location>
        <topology evidence="1 10">Multi-pass membrane protein</topology>
    </subcellularLocation>
</comment>
<evidence type="ECO:0000256" key="1">
    <source>
        <dbReference type="ARBA" id="ARBA00004651"/>
    </source>
</evidence>
<evidence type="ECO:0000256" key="10">
    <source>
        <dbReference type="HAMAP-Rule" id="MF_00154"/>
    </source>
</evidence>
<evidence type="ECO:0000256" key="4">
    <source>
        <dbReference type="ARBA" id="ARBA00022679"/>
    </source>
</evidence>
<feature type="transmembrane region" description="Helical" evidence="10">
    <location>
        <begin position="160"/>
        <end position="180"/>
    </location>
</feature>
<dbReference type="GO" id="GO:0008495">
    <property type="term" value="F:protoheme IX farnesyltransferase activity"/>
    <property type="evidence" value="ECO:0007669"/>
    <property type="project" value="UniProtKB-UniRule"/>
</dbReference>
<protein>
    <recommendedName>
        <fullName evidence="10">Protoheme IX farnesyltransferase</fullName>
        <ecNumber evidence="10">2.5.1.141</ecNumber>
    </recommendedName>
    <alternativeName>
        <fullName evidence="10">Heme B farnesyltransferase</fullName>
    </alternativeName>
    <alternativeName>
        <fullName evidence="10">Heme O synthase</fullName>
    </alternativeName>
</protein>
<dbReference type="NCBIfam" id="NF003348">
    <property type="entry name" value="PRK04375.1-1"/>
    <property type="match status" value="1"/>
</dbReference>
<dbReference type="RefSeq" id="WP_315606384.1">
    <property type="nucleotide sequence ID" value="NZ_CP130318.1"/>
</dbReference>
<feature type="transmembrane region" description="Helical" evidence="10">
    <location>
        <begin position="258"/>
        <end position="278"/>
    </location>
</feature>
<feature type="transmembrane region" description="Helical" evidence="10">
    <location>
        <begin position="107"/>
        <end position="128"/>
    </location>
</feature>
<dbReference type="NCBIfam" id="NF003349">
    <property type="entry name" value="PRK04375.1-2"/>
    <property type="match status" value="1"/>
</dbReference>
<organism evidence="11 12">
    <name type="scientific">Paenibacillus aurantius</name>
    <dbReference type="NCBI Taxonomy" id="2918900"/>
    <lineage>
        <taxon>Bacteria</taxon>
        <taxon>Bacillati</taxon>
        <taxon>Bacillota</taxon>
        <taxon>Bacilli</taxon>
        <taxon>Bacillales</taxon>
        <taxon>Paenibacillaceae</taxon>
        <taxon>Paenibacillus</taxon>
    </lineage>
</organism>
<dbReference type="Gene3D" id="1.10.357.140">
    <property type="entry name" value="UbiA prenyltransferase"/>
    <property type="match status" value="1"/>
</dbReference>
<dbReference type="PANTHER" id="PTHR43448">
    <property type="entry name" value="PROTOHEME IX FARNESYLTRANSFERASE, MITOCHONDRIAL"/>
    <property type="match status" value="1"/>
</dbReference>
<dbReference type="EC" id="2.5.1.141" evidence="10"/>
<keyword evidence="8 10" id="KW-0472">Membrane</keyword>
<comment type="function">
    <text evidence="10">Converts heme B (protoheme IX) to heme O by substitution of the vinyl group on carbon 2 of heme B porphyrin ring with a hydroxyethyl farnesyl side group.</text>
</comment>
<sequence>MDKQLHYSDTMEMSSTEEQAEAAAGPVTWKDFYHLTKPGIIFSNLITAFGGFWIASKWEINWGLMVLTLLGTALVMASGCVLNNYLDRDLDGKMERTRKRALPTGKLSPNVVLGYGITLGVIGTSVLGLLVNPLAALLGLFGLFVYVWIYTAWLKRTSVWNTVVGAISGAVPPVIGYVAVTETIDMGAAVLFAILFLWQPPHFWALGIRRLEDYKAAGYQMLPVVKGTFQTKLSMLRYVVPLVPLPVLLYTYGYVGEIFLFAGPILGLIWLYLCVQGFKAKDETQWAKKTFLFSINYLTLLFIIMVIDTVALK</sequence>
<evidence type="ECO:0000256" key="2">
    <source>
        <dbReference type="ARBA" id="ARBA00004919"/>
    </source>
</evidence>
<keyword evidence="3 10" id="KW-1003">Cell membrane</keyword>
<gene>
    <name evidence="11" type="primary">cyoE</name>
    <name evidence="10" type="synonym">ctaB</name>
    <name evidence="11" type="ORF">MJA45_06130</name>
</gene>
<evidence type="ECO:0000256" key="7">
    <source>
        <dbReference type="ARBA" id="ARBA00023133"/>
    </source>
</evidence>
<dbReference type="Proteomes" id="UP001305702">
    <property type="component" value="Chromosome"/>
</dbReference>
<dbReference type="FunFam" id="1.10.357.140:FF:000001">
    <property type="entry name" value="Protoheme IX farnesyltransferase"/>
    <property type="match status" value="1"/>
</dbReference>
<evidence type="ECO:0000256" key="9">
    <source>
        <dbReference type="ARBA" id="ARBA00047690"/>
    </source>
</evidence>
<dbReference type="PROSITE" id="PS00943">
    <property type="entry name" value="UBIA"/>
    <property type="match status" value="1"/>
</dbReference>
<comment type="similarity">
    <text evidence="10">Belongs to the UbiA prenyltransferase family. Protoheme IX farnesyltransferase subfamily.</text>
</comment>
<dbReference type="Pfam" id="PF01040">
    <property type="entry name" value="UbiA"/>
    <property type="match status" value="1"/>
</dbReference>
<feature type="transmembrane region" description="Helical" evidence="10">
    <location>
        <begin position="39"/>
        <end position="56"/>
    </location>
</feature>
<dbReference type="InterPro" id="IPR006369">
    <property type="entry name" value="Protohaem_IX_farnesylTrfase"/>
</dbReference>
<dbReference type="EMBL" id="CP130318">
    <property type="protein sequence ID" value="WNQ12606.1"/>
    <property type="molecule type" value="Genomic_DNA"/>
</dbReference>
<feature type="transmembrane region" description="Helical" evidence="10">
    <location>
        <begin position="235"/>
        <end position="252"/>
    </location>
</feature>
<dbReference type="HAMAP" id="MF_00154">
    <property type="entry name" value="CyoE_CtaB"/>
    <property type="match status" value="1"/>
</dbReference>
<keyword evidence="12" id="KW-1185">Reference proteome</keyword>
<keyword evidence="5 10" id="KW-0812">Transmembrane</keyword>
<keyword evidence="6 10" id="KW-1133">Transmembrane helix</keyword>
<comment type="catalytic activity">
    <reaction evidence="9 10">
        <text>heme b + (2E,6E)-farnesyl diphosphate + H2O = Fe(II)-heme o + diphosphate</text>
        <dbReference type="Rhea" id="RHEA:28070"/>
        <dbReference type="ChEBI" id="CHEBI:15377"/>
        <dbReference type="ChEBI" id="CHEBI:33019"/>
        <dbReference type="ChEBI" id="CHEBI:60344"/>
        <dbReference type="ChEBI" id="CHEBI:60530"/>
        <dbReference type="ChEBI" id="CHEBI:175763"/>
        <dbReference type="EC" id="2.5.1.141"/>
    </reaction>
</comment>
<reference evidence="11 12" key="1">
    <citation type="submission" date="2022-02" db="EMBL/GenBank/DDBJ databases">
        <title>Paenibacillus sp. MBLB1776 Whole Genome Shotgun Sequencing.</title>
        <authorList>
            <person name="Hwang C.Y."/>
            <person name="Cho E.-S."/>
            <person name="Seo M.-J."/>
        </authorList>
    </citation>
    <scope>NUCLEOTIDE SEQUENCE [LARGE SCALE GENOMIC DNA]</scope>
    <source>
        <strain evidence="11 12">MBLB1776</strain>
    </source>
</reference>
<dbReference type="GO" id="GO:0005886">
    <property type="term" value="C:plasma membrane"/>
    <property type="evidence" value="ECO:0007669"/>
    <property type="project" value="UniProtKB-SubCell"/>
</dbReference>
<dbReference type="KEGG" id="paun:MJA45_06130"/>
<evidence type="ECO:0000256" key="3">
    <source>
        <dbReference type="ARBA" id="ARBA00022475"/>
    </source>
</evidence>
<evidence type="ECO:0000256" key="6">
    <source>
        <dbReference type="ARBA" id="ARBA00022989"/>
    </source>
</evidence>
<evidence type="ECO:0000256" key="5">
    <source>
        <dbReference type="ARBA" id="ARBA00022692"/>
    </source>
</evidence>